<dbReference type="Pfam" id="PF00096">
    <property type="entry name" value="zf-C2H2"/>
    <property type="match status" value="3"/>
</dbReference>
<dbReference type="InterPro" id="IPR015819">
    <property type="entry name" value="Lipid_transp_b-sht_shell"/>
</dbReference>
<keyword evidence="15" id="KW-1185">Reference proteome</keyword>
<evidence type="ECO:0000313" key="14">
    <source>
        <dbReference type="EMBL" id="PZC74127.1"/>
    </source>
</evidence>
<evidence type="ECO:0000256" key="3">
    <source>
        <dbReference type="ARBA" id="ARBA00022737"/>
    </source>
</evidence>
<evidence type="ECO:0000256" key="4">
    <source>
        <dbReference type="ARBA" id="ARBA00022761"/>
    </source>
</evidence>
<keyword evidence="1" id="KW-0479">Metal-binding</keyword>
<dbReference type="InterPro" id="IPR050733">
    <property type="entry name" value="Vitellogenin/Apolipophorin"/>
</dbReference>
<evidence type="ECO:0000256" key="5">
    <source>
        <dbReference type="ARBA" id="ARBA00022771"/>
    </source>
</evidence>
<evidence type="ECO:0000256" key="1">
    <source>
        <dbReference type="ARBA" id="ARBA00022723"/>
    </source>
</evidence>
<evidence type="ECO:0000256" key="10">
    <source>
        <dbReference type="PROSITE-ProRule" id="PRU00557"/>
    </source>
</evidence>
<gene>
    <name evidence="14" type="primary">HaOG208269</name>
    <name evidence="14" type="ORF">B5X24_HaOG208269</name>
</gene>
<dbReference type="PANTHER" id="PTHR23345">
    <property type="entry name" value="VITELLOGENIN-RELATED"/>
    <property type="match status" value="1"/>
</dbReference>
<dbReference type="InterPro" id="IPR036236">
    <property type="entry name" value="Znf_C2H2_sf"/>
</dbReference>
<evidence type="ECO:0000256" key="7">
    <source>
        <dbReference type="ARBA" id="ARBA00023157"/>
    </source>
</evidence>
<keyword evidence="8" id="KW-0325">Glycoprotein</keyword>
<keyword evidence="4" id="KW-0758">Storage protein</keyword>
<dbReference type="InterPro" id="IPR013087">
    <property type="entry name" value="Znf_C2H2_type"/>
</dbReference>
<proteinExistence type="predicted"/>
<dbReference type="SMART" id="SM01169">
    <property type="entry name" value="DUF1943"/>
    <property type="match status" value="1"/>
</dbReference>
<dbReference type="Gene3D" id="2.30.230.10">
    <property type="entry name" value="Lipovitellin, beta-sheet shell regions, chain A"/>
    <property type="match status" value="1"/>
</dbReference>
<organism evidence="14 15">
    <name type="scientific">Helicoverpa armigera</name>
    <name type="common">Cotton bollworm</name>
    <name type="synonym">Heliothis armigera</name>
    <dbReference type="NCBI Taxonomy" id="29058"/>
    <lineage>
        <taxon>Eukaryota</taxon>
        <taxon>Metazoa</taxon>
        <taxon>Ecdysozoa</taxon>
        <taxon>Arthropoda</taxon>
        <taxon>Hexapoda</taxon>
        <taxon>Insecta</taxon>
        <taxon>Pterygota</taxon>
        <taxon>Neoptera</taxon>
        <taxon>Endopterygota</taxon>
        <taxon>Lepidoptera</taxon>
        <taxon>Glossata</taxon>
        <taxon>Ditrysia</taxon>
        <taxon>Noctuoidea</taxon>
        <taxon>Noctuidae</taxon>
        <taxon>Heliothinae</taxon>
        <taxon>Helicoverpa</taxon>
    </lineage>
</organism>
<keyword evidence="5 9" id="KW-0863">Zinc-finger</keyword>
<dbReference type="GO" id="GO:0045735">
    <property type="term" value="F:nutrient reservoir activity"/>
    <property type="evidence" value="ECO:0007669"/>
    <property type="project" value="UniProtKB-KW"/>
</dbReference>
<accession>A0A2W1BLH3</accession>
<dbReference type="InterPro" id="IPR001846">
    <property type="entry name" value="VWF_type-D"/>
</dbReference>
<feature type="domain" description="Vitellogenin" evidence="12">
    <location>
        <begin position="171"/>
        <end position="835"/>
    </location>
</feature>
<dbReference type="InterPro" id="IPR015816">
    <property type="entry name" value="Vitellinogen_b-sht_N"/>
</dbReference>
<dbReference type="PROSITE" id="PS51233">
    <property type="entry name" value="VWFD"/>
    <property type="match status" value="1"/>
</dbReference>
<dbReference type="EMBL" id="KZ150067">
    <property type="protein sequence ID" value="PZC74127.1"/>
    <property type="molecule type" value="Genomic_DNA"/>
</dbReference>
<dbReference type="Proteomes" id="UP000249218">
    <property type="component" value="Unassembled WGS sequence"/>
</dbReference>
<dbReference type="SUPFAM" id="SSF56968">
    <property type="entry name" value="Lipovitellin-phosvitin complex, beta-sheet shell regions"/>
    <property type="match status" value="2"/>
</dbReference>
<dbReference type="GO" id="GO:0008270">
    <property type="term" value="F:zinc ion binding"/>
    <property type="evidence" value="ECO:0007669"/>
    <property type="project" value="UniProtKB-KW"/>
</dbReference>
<dbReference type="Pfam" id="PF00094">
    <property type="entry name" value="VWD"/>
    <property type="match status" value="1"/>
</dbReference>
<keyword evidence="7" id="KW-1015">Disulfide bond</keyword>
<evidence type="ECO:0008006" key="16">
    <source>
        <dbReference type="Google" id="ProtNLM"/>
    </source>
</evidence>
<dbReference type="GO" id="GO:0006355">
    <property type="term" value="P:regulation of DNA-templated transcription"/>
    <property type="evidence" value="ECO:0007669"/>
    <property type="project" value="UniProtKB-ARBA"/>
</dbReference>
<dbReference type="Gene3D" id="1.25.10.20">
    <property type="entry name" value="Vitellinogen, superhelical"/>
    <property type="match status" value="1"/>
</dbReference>
<dbReference type="Gene3D" id="2.20.80.10">
    <property type="entry name" value="Lipovitellin-phosvitin complex, chain A, domain 4"/>
    <property type="match status" value="1"/>
</dbReference>
<dbReference type="Pfam" id="PF01347">
    <property type="entry name" value="Vitellogenin_N"/>
    <property type="match status" value="1"/>
</dbReference>
<dbReference type="SUPFAM" id="SSF57667">
    <property type="entry name" value="beta-beta-alpha zinc fingers"/>
    <property type="match status" value="2"/>
</dbReference>
<dbReference type="FunFam" id="3.30.160.60:FF:002343">
    <property type="entry name" value="Zinc finger protein 33A"/>
    <property type="match status" value="1"/>
</dbReference>
<reference evidence="14 15" key="1">
    <citation type="journal article" date="2017" name="BMC Biol.">
        <title>Genomic innovations, transcriptional plasticity and gene loss underlying the evolution and divergence of two highly polyphagous and invasive Helicoverpa pest species.</title>
        <authorList>
            <person name="Pearce S.L."/>
            <person name="Clarke D.F."/>
            <person name="East P.D."/>
            <person name="Elfekih S."/>
            <person name="Gordon K.H."/>
            <person name="Jermiin L.S."/>
            <person name="McGaughran A."/>
            <person name="Oakeshott J.G."/>
            <person name="Papanikolaou A."/>
            <person name="Perera O.P."/>
            <person name="Rane R.V."/>
            <person name="Richards S."/>
            <person name="Tay W.T."/>
            <person name="Walsh T.K."/>
            <person name="Anderson A."/>
            <person name="Anderson C.J."/>
            <person name="Asgari S."/>
            <person name="Board P.G."/>
            <person name="Bretschneider A."/>
            <person name="Campbell P.M."/>
            <person name="Chertemps T."/>
            <person name="Christeller J.T."/>
            <person name="Coppin C.W."/>
            <person name="Downes S.J."/>
            <person name="Duan G."/>
            <person name="Farnsworth C.A."/>
            <person name="Good R.T."/>
            <person name="Han L.B."/>
            <person name="Han Y.C."/>
            <person name="Hatje K."/>
            <person name="Horne I."/>
            <person name="Huang Y.P."/>
            <person name="Hughes D.S."/>
            <person name="Jacquin-Joly E."/>
            <person name="James W."/>
            <person name="Jhangiani S."/>
            <person name="Kollmar M."/>
            <person name="Kuwar S.S."/>
            <person name="Li S."/>
            <person name="Liu N.Y."/>
            <person name="Maibeche M.T."/>
            <person name="Miller J.R."/>
            <person name="Montagne N."/>
            <person name="Perry T."/>
            <person name="Qu J."/>
            <person name="Song S.V."/>
            <person name="Sutton G.G."/>
            <person name="Vogel H."/>
            <person name="Walenz B.P."/>
            <person name="Xu W."/>
            <person name="Zhang H.J."/>
            <person name="Zou Z."/>
            <person name="Batterham P."/>
            <person name="Edwards O.R."/>
            <person name="Feyereisen R."/>
            <person name="Gibbs R.A."/>
            <person name="Heckel D.G."/>
            <person name="McGrath A."/>
            <person name="Robin C."/>
            <person name="Scherer S.E."/>
            <person name="Worley K.C."/>
            <person name="Wu Y.D."/>
        </authorList>
    </citation>
    <scope>NUCLEOTIDE SEQUENCE [LARGE SCALE GENOMIC DNA]</scope>
    <source>
        <strain evidence="14">Harm_GR_Male_#8</strain>
        <tissue evidence="14">Whole organism</tissue>
    </source>
</reference>
<dbReference type="InterPro" id="IPR001747">
    <property type="entry name" value="Vitellogenin_N"/>
</dbReference>
<keyword evidence="2" id="KW-0732">Signal</keyword>
<feature type="domain" description="C2H2-type" evidence="11">
    <location>
        <begin position="38"/>
        <end position="67"/>
    </location>
</feature>
<dbReference type="SMART" id="SM00638">
    <property type="entry name" value="LPD_N"/>
    <property type="match status" value="1"/>
</dbReference>
<dbReference type="SUPFAM" id="SSF48431">
    <property type="entry name" value="Lipovitellin-phosvitin complex, superhelical domain"/>
    <property type="match status" value="1"/>
</dbReference>
<evidence type="ECO:0000259" key="12">
    <source>
        <dbReference type="PROSITE" id="PS51211"/>
    </source>
</evidence>
<evidence type="ECO:0000256" key="6">
    <source>
        <dbReference type="ARBA" id="ARBA00022833"/>
    </source>
</evidence>
<feature type="domain" description="C2H2-type" evidence="11">
    <location>
        <begin position="15"/>
        <end position="37"/>
    </location>
</feature>
<dbReference type="PANTHER" id="PTHR23345:SF15">
    <property type="entry name" value="VITELLOGENIN 1-RELATED"/>
    <property type="match status" value="1"/>
</dbReference>
<dbReference type="InterPro" id="IPR015255">
    <property type="entry name" value="Vitellinogen_open_b-sht"/>
</dbReference>
<sequence length="1684" mass="188940">MLSLLLIGIDRHPGCGKAFSRLENLKIHVRSHTGERPYACPAPHCRKAFSNSSDRAKHQRTHFNARPYACGAIGCGKRYTDPSSLRKHVKTHPHITNVPRTCIPAARPIRKPDQEQTVPSSPAKLTTLRSVRNKQHCRRSLDIWTMKLLILTAIIAAVASSPLTQSKSWPWQVGKEYLYDVNTYTVTSFDGSNSNGNAFKAQFAVRVVAPGYLLAKLTNTVYAQVQDEKVTFSVLPSDLKYQPIQISDQPFEIFVKGGRVKSFSVPKTLSVAHENLLKGLISALQVDLSPYGHVDNFPNSYDKESFQGIFKKVEADLAGECETLYTVSPISAEWRREFPKFASDEAPIEVIKSKNYGSCKKRSALYSGVPEGLIWNGIAYDNDEQQLIKQTSESRIVASKQGTIYKSEVLNSVFVSPILYGKQKAQVTSYVKFYLASVQDSGAEWKKPEGGRSIDSLIFTMSESMFLPKVSDQSIANSQKLLQEMAPLLQSPSQLPKADFLSKFNILIRHLATFNTEQLTVLSNSVEIARNSKNAAKNAMWIIYRDALAQSGTVAAFQQIKSWVLAQKINGEEAAELISGIGAALRYPTKQVLTEFFEFAINPEVQQLKLVNTSALLAVTRFSRDVEDSLYVVETIIPWLSKELKQAAQNGDSAKAQVYIRALGNLANPEILKVYAPYLDGSIAVSKYLRVQIVASLKTLANLKDENVRAVLYSILKNTAEPYEVRVVAILNIFLNEPTAEMMQIMAHMTNDDPSTQVRAAIANGINLAAGLKSPRFNELVKTAKAVQPFVAKEKFGYRGSDDSLMDGYTSEDDFTFFRELAYVGSEDNFFPVYHRTALRTRGTNLDEESQVTLSISGVQQVIEHIAYLIYEPTKAKVDLKYSAKKIAEKLNIKRQKPDSIEGALFIQNLNQQKLITFSEADLISFIGSTIENIEKLFNGVDVQYTKVLNNKLTYVIFPLASGVPFLYEYTEPLMYSFNGQAKIKVDRNSKSLAGSLQKNIDFTYARNVDGSVGFLDTLNDVYAFAGVINKIQFYIPANLNTVITPGQVKLSFKLPEQDASFVHLSVWPYTTLKKVDSIQAISELPLTKIIKRAEKVVSTDVKFGYLAGVSLLFEGYSYSSDFKSTDLYDIDIITTIGTLFYPKDIALTEFELKYNAKESTNKDVTVTLFSDTLYNQKQSGELAPAALFKDVSANSQARREEIVKRAATGIESAQVELYDFSAVFEGKKKVEYVLTAAIADSFVDNKFQGVFFLSSWQEQINAVFKVVKPKIAPLNFKEALKNQIKVTYDLDLKVGNQENIHIQGYSERSEAYTEKLQNDPSAQKCLEETNENNTFQRDCYKLIVKAHAPDFYKASVTFKDKEQTPVALKSIAEFYDIFKSRNTITEEKDVLRAIEDGKLEFEAQFFFEENYANYEFASQYGALSLNNVEGVAYYPFGFAVYAPITAVERSYNYYYGEQYTPYCVVDSSKIQTFSGRSYDYGLSGSWHVVMVDESNDHGKWTDLVILARRPSEKQEEVYVSYVTEDGKYLELNIKPAGIDVKTNGQKVSEGALTSYWNDEAEAPLLQYYTLAEGVLVFNIKNGAIRIVYDQQRLAIFTDEHRKTTRGVCGQDSTQTRDDYITPYGIVDSPQLYGASFALDGENSDPKTEALKKEAQQKAYQPFVKYTNILSSDSEWSKAKNHSH</sequence>
<evidence type="ECO:0000256" key="8">
    <source>
        <dbReference type="ARBA" id="ARBA00023180"/>
    </source>
</evidence>
<dbReference type="Pfam" id="PF09172">
    <property type="entry name" value="Vit_open_b-sht"/>
    <property type="match status" value="1"/>
</dbReference>
<evidence type="ECO:0000256" key="9">
    <source>
        <dbReference type="PROSITE-ProRule" id="PRU00042"/>
    </source>
</evidence>
<dbReference type="SMART" id="SM00355">
    <property type="entry name" value="ZnF_C2H2"/>
    <property type="match status" value="3"/>
</dbReference>
<dbReference type="InterPro" id="IPR011030">
    <property type="entry name" value="Lipovitellin_superhlx_dom"/>
</dbReference>
<dbReference type="FunFam" id="3.30.160.60:FF:000125">
    <property type="entry name" value="Putative zinc finger protein 143"/>
    <property type="match status" value="1"/>
</dbReference>
<dbReference type="Gene3D" id="3.30.160.60">
    <property type="entry name" value="Classic Zinc Finger"/>
    <property type="match status" value="3"/>
</dbReference>
<keyword evidence="6" id="KW-0862">Zinc</keyword>
<feature type="domain" description="VWFD" evidence="13">
    <location>
        <begin position="1462"/>
        <end position="1645"/>
    </location>
</feature>
<evidence type="ECO:0000256" key="2">
    <source>
        <dbReference type="ARBA" id="ARBA00022729"/>
    </source>
</evidence>
<comment type="caution">
    <text evidence="10">Lacks conserved residue(s) required for the propagation of feature annotation.</text>
</comment>
<dbReference type="PROSITE" id="PS50157">
    <property type="entry name" value="ZINC_FINGER_C2H2_2"/>
    <property type="match status" value="3"/>
</dbReference>
<feature type="domain" description="C2H2-type" evidence="11">
    <location>
        <begin position="68"/>
        <end position="99"/>
    </location>
</feature>
<name>A0A2W1BLH3_HELAM</name>
<keyword evidence="3" id="KW-0677">Repeat</keyword>
<evidence type="ECO:0000313" key="15">
    <source>
        <dbReference type="Proteomes" id="UP000249218"/>
    </source>
</evidence>
<evidence type="ECO:0000259" key="13">
    <source>
        <dbReference type="PROSITE" id="PS51233"/>
    </source>
</evidence>
<dbReference type="PROSITE" id="PS51211">
    <property type="entry name" value="VITELLOGENIN"/>
    <property type="match status" value="1"/>
</dbReference>
<protein>
    <recommendedName>
        <fullName evidence="16">Vitellogenin domain-containing protein</fullName>
    </recommendedName>
</protein>
<dbReference type="GO" id="GO:0005319">
    <property type="term" value="F:lipid transporter activity"/>
    <property type="evidence" value="ECO:0007669"/>
    <property type="project" value="InterPro"/>
</dbReference>
<dbReference type="OrthoDB" id="3214149at2759"/>
<evidence type="ECO:0000259" key="11">
    <source>
        <dbReference type="PROSITE" id="PS50157"/>
    </source>
</evidence>
<dbReference type="SMART" id="SM00216">
    <property type="entry name" value="VWD"/>
    <property type="match status" value="1"/>
</dbReference>
<dbReference type="PROSITE" id="PS00028">
    <property type="entry name" value="ZINC_FINGER_C2H2_1"/>
    <property type="match status" value="2"/>
</dbReference>